<dbReference type="Proteomes" id="UP001610063">
    <property type="component" value="Unassembled WGS sequence"/>
</dbReference>
<dbReference type="SUPFAM" id="SSF49265">
    <property type="entry name" value="Fibronectin type III"/>
    <property type="match status" value="1"/>
</dbReference>
<keyword evidence="1" id="KW-0732">Signal</keyword>
<feature type="domain" description="Fibronectin type-III" evidence="2">
    <location>
        <begin position="41"/>
        <end position="137"/>
    </location>
</feature>
<dbReference type="Pfam" id="PF16318">
    <property type="entry name" value="DUF4957"/>
    <property type="match status" value="1"/>
</dbReference>
<dbReference type="PROSITE" id="PS50853">
    <property type="entry name" value="FN3"/>
    <property type="match status" value="1"/>
</dbReference>
<evidence type="ECO:0000259" key="2">
    <source>
        <dbReference type="PROSITE" id="PS50853"/>
    </source>
</evidence>
<evidence type="ECO:0000313" key="3">
    <source>
        <dbReference type="EMBL" id="MFH6981859.1"/>
    </source>
</evidence>
<dbReference type="Gene3D" id="2.60.40.10">
    <property type="entry name" value="Immunoglobulins"/>
    <property type="match status" value="1"/>
</dbReference>
<dbReference type="InterPro" id="IPR036116">
    <property type="entry name" value="FN3_sf"/>
</dbReference>
<sequence length="516" mass="55641">MYTRIKKFTGILLCALSLVPMACKDDIDPVITELTKSRAFAPVGLEARVRNQVDIELSWTANPDVDQYVIEFFQDSLRFSGDPISTAIVDDIPTAGTITYTESLSGETRYSARVRAVTEGLEESNWAIVTARTDAEQIFLPLPGENVQDTYATVVWQPGSEVTHLLIVPGNTLVQISAAQVAAGEARIDGLSGATDYTVTLYNGTKRRGTVTFSTLKEANVTANDDLSSVIDASEEGAVLILAAGTYNLGGKEITKSIVIEGQKWYDMPVIIGQFSCGTPVSSITLRYLNIQGQDDYGQMFNASASECNLGTLTVQGCEISGYSNNILYSNSGGTYGDIIISDTYIHDIPGGGGDGFDFRGGAVGSLTLENSTVANGIRTLLRMQVAADVAFRNCTFYRACIADNSNNRGFFRMSGGGTSLEVSKCLFVETGIEGSGGAIYGNWSQAGDISEEVSLNYRDNYYFNTIGLWEGEYTDPGEVDATEANPGFVDPANGDFTITNQNLIDEEVGPSRWRQ</sequence>
<dbReference type="SUPFAM" id="SSF51126">
    <property type="entry name" value="Pectin lyase-like"/>
    <property type="match status" value="1"/>
</dbReference>
<evidence type="ECO:0000256" key="1">
    <source>
        <dbReference type="SAM" id="SignalP"/>
    </source>
</evidence>
<name>A0ABW7N5D0_9BACT</name>
<comment type="caution">
    <text evidence="3">The sequence shown here is derived from an EMBL/GenBank/DDBJ whole genome shotgun (WGS) entry which is preliminary data.</text>
</comment>
<gene>
    <name evidence="3" type="ORF">ACHKAR_00340</name>
</gene>
<dbReference type="InterPro" id="IPR033427">
    <property type="entry name" value="DUF5123"/>
</dbReference>
<dbReference type="InterPro" id="IPR011050">
    <property type="entry name" value="Pectin_lyase_fold/virulence"/>
</dbReference>
<organism evidence="3 4">
    <name type="scientific">Marinoscillum luteum</name>
    <dbReference type="NCBI Taxonomy" id="861051"/>
    <lineage>
        <taxon>Bacteria</taxon>
        <taxon>Pseudomonadati</taxon>
        <taxon>Bacteroidota</taxon>
        <taxon>Cytophagia</taxon>
        <taxon>Cytophagales</taxon>
        <taxon>Reichenbachiellaceae</taxon>
        <taxon>Marinoscillum</taxon>
    </lineage>
</organism>
<accession>A0ABW7N5D0</accession>
<dbReference type="InterPro" id="IPR013783">
    <property type="entry name" value="Ig-like_fold"/>
</dbReference>
<evidence type="ECO:0000313" key="4">
    <source>
        <dbReference type="Proteomes" id="UP001610063"/>
    </source>
</evidence>
<dbReference type="EMBL" id="JBIPKE010000005">
    <property type="protein sequence ID" value="MFH6981859.1"/>
    <property type="molecule type" value="Genomic_DNA"/>
</dbReference>
<dbReference type="Pfam" id="PF17161">
    <property type="entry name" value="DUF5123"/>
    <property type="match status" value="1"/>
</dbReference>
<dbReference type="CDD" id="cd00063">
    <property type="entry name" value="FN3"/>
    <property type="match status" value="1"/>
</dbReference>
<feature type="chain" id="PRO_5046598869" evidence="1">
    <location>
        <begin position="23"/>
        <end position="516"/>
    </location>
</feature>
<feature type="signal peptide" evidence="1">
    <location>
        <begin position="1"/>
        <end position="22"/>
    </location>
</feature>
<dbReference type="InterPro" id="IPR032530">
    <property type="entry name" value="DUF4957"/>
</dbReference>
<proteinExistence type="predicted"/>
<dbReference type="RefSeq" id="WP_395415703.1">
    <property type="nucleotide sequence ID" value="NZ_JBIPKE010000005.1"/>
</dbReference>
<protein>
    <submittedName>
        <fullName evidence="3">DUF5123 domain-containing protein</fullName>
    </submittedName>
</protein>
<dbReference type="InterPro" id="IPR003961">
    <property type="entry name" value="FN3_dom"/>
</dbReference>
<keyword evidence="4" id="KW-1185">Reference proteome</keyword>
<reference evidence="3 4" key="1">
    <citation type="journal article" date="2013" name="Int. J. Syst. Evol. Microbiol.">
        <title>Marinoscillum luteum sp. nov., isolated from marine sediment.</title>
        <authorList>
            <person name="Cha I.T."/>
            <person name="Park S.J."/>
            <person name="Kim S.J."/>
            <person name="Kim J.G."/>
            <person name="Jung M.Y."/>
            <person name="Shin K.S."/>
            <person name="Kwon K.K."/>
            <person name="Yang S.H."/>
            <person name="Seo Y.S."/>
            <person name="Rhee S.K."/>
        </authorList>
    </citation>
    <scope>NUCLEOTIDE SEQUENCE [LARGE SCALE GENOMIC DNA]</scope>
    <source>
        <strain evidence="3 4">KCTC 23939</strain>
    </source>
</reference>